<dbReference type="EMBL" id="FUKM01000061">
    <property type="protein sequence ID" value="SJN15048.1"/>
    <property type="molecule type" value="Genomic_DNA"/>
</dbReference>
<keyword evidence="1" id="KW-0472">Membrane</keyword>
<feature type="transmembrane region" description="Helical" evidence="1">
    <location>
        <begin position="6"/>
        <end position="29"/>
    </location>
</feature>
<keyword evidence="1" id="KW-1133">Transmembrane helix</keyword>
<sequence length="43" mass="4837">MQTFILALYVLIWPLISLAVLGVIGLATLNDIRAARRDKRELV</sequence>
<dbReference type="NCBIfam" id="NF038354">
    <property type="entry name" value="trnsprt_adja_43"/>
    <property type="match status" value="1"/>
</dbReference>
<dbReference type="InterPro" id="IPR049820">
    <property type="entry name" value="Trnsprt_adja_ssu-like"/>
</dbReference>
<dbReference type="RefSeq" id="WP_217883901.1">
    <property type="nucleotide sequence ID" value="NZ_FUKM01000061.1"/>
</dbReference>
<name>A0A1R4I5J4_9GAMM</name>
<accession>A0A1R4I5J4</accession>
<organism evidence="2 3">
    <name type="scientific">Halomonas citrativorans</name>
    <dbReference type="NCBI Taxonomy" id="2742612"/>
    <lineage>
        <taxon>Bacteria</taxon>
        <taxon>Pseudomonadati</taxon>
        <taxon>Pseudomonadota</taxon>
        <taxon>Gammaproteobacteria</taxon>
        <taxon>Oceanospirillales</taxon>
        <taxon>Halomonadaceae</taxon>
        <taxon>Halomonas</taxon>
    </lineage>
</organism>
<reference evidence="2 3" key="1">
    <citation type="submission" date="2017-02" db="EMBL/GenBank/DDBJ databases">
        <authorList>
            <person name="Dridi B."/>
        </authorList>
    </citation>
    <scope>NUCLEOTIDE SEQUENCE [LARGE SCALE GENOMIC DNA]</scope>
    <source>
        <strain evidence="2 3">JB380</strain>
    </source>
</reference>
<proteinExistence type="predicted"/>
<evidence type="ECO:0000313" key="3">
    <source>
        <dbReference type="Proteomes" id="UP000196331"/>
    </source>
</evidence>
<gene>
    <name evidence="2" type="ORF">CZ787_18205</name>
</gene>
<protein>
    <submittedName>
        <fullName evidence="2">Uncharacterized protein</fullName>
    </submittedName>
</protein>
<evidence type="ECO:0000313" key="2">
    <source>
        <dbReference type="EMBL" id="SJN15048.1"/>
    </source>
</evidence>
<evidence type="ECO:0000256" key="1">
    <source>
        <dbReference type="SAM" id="Phobius"/>
    </source>
</evidence>
<dbReference type="AlphaFoldDB" id="A0A1R4I5J4"/>
<dbReference type="Proteomes" id="UP000196331">
    <property type="component" value="Unassembled WGS sequence"/>
</dbReference>
<comment type="caution">
    <text evidence="2">The sequence shown here is derived from an EMBL/GenBank/DDBJ whole genome shotgun (WGS) entry which is preliminary data.</text>
</comment>
<keyword evidence="1" id="KW-0812">Transmembrane</keyword>